<keyword evidence="8" id="KW-1133">Transmembrane helix</keyword>
<evidence type="ECO:0000256" key="3">
    <source>
        <dbReference type="ARBA" id="ARBA00022448"/>
    </source>
</evidence>
<dbReference type="eggNOG" id="KOG1028">
    <property type="taxonomic scope" value="Eukaryota"/>
</dbReference>
<dbReference type="CTD" id="9823957"/>
<evidence type="ECO:0000256" key="2">
    <source>
        <dbReference type="ARBA" id="ARBA00021200"/>
    </source>
</evidence>
<keyword evidence="5" id="KW-0812">Transmembrane</keyword>
<dbReference type="Pfam" id="PF14828">
    <property type="entry name" value="Amnionless"/>
    <property type="match status" value="1"/>
</dbReference>
<dbReference type="AlphaFoldDB" id="E3M003"/>
<dbReference type="STRING" id="31234.E3M003"/>
<dbReference type="PANTHER" id="PTHR14995:SF2">
    <property type="entry name" value="PROTEIN AMNIONLESS"/>
    <property type="match status" value="1"/>
</dbReference>
<dbReference type="InterPro" id="IPR026112">
    <property type="entry name" value="AMN"/>
</dbReference>
<feature type="signal peptide" evidence="10">
    <location>
        <begin position="1"/>
        <end position="18"/>
    </location>
</feature>
<name>E3M003_CAERE</name>
<dbReference type="HOGENOM" id="CLU_1526587_0_0_1"/>
<dbReference type="GeneID" id="9823957"/>
<dbReference type="GO" id="GO:0030139">
    <property type="term" value="C:endocytic vesicle"/>
    <property type="evidence" value="ECO:0007669"/>
    <property type="project" value="TreeGrafter"/>
</dbReference>
<dbReference type="OMA" id="QCTRRKS"/>
<sequence length="176" mass="20360">MLRILIFFLSNLISHINGNHFTFDAVSLITSSDNWLNEEIPCIGDRIRFDNSMPVVAFMDHNVDVESIHLPNNGLIVFTDNGANFGDDVHWQCAKDNLEEPKDVFFTRGNGRDISFYNPKNWIPDRKLFLHMNQVPSEVDDVTVSSMSSAQIYLDLPVKVNTFRFYKREVSLIFHY</sequence>
<dbReference type="EMBL" id="DS268420">
    <property type="protein sequence ID" value="EFO87591.1"/>
    <property type="molecule type" value="Genomic_DNA"/>
</dbReference>
<reference evidence="12 14" key="2">
    <citation type="submission" date="2019-12" db="EMBL/GenBank/DDBJ databases">
        <title>Chromosome-level assembly of the Caenorhabditis remanei genome.</title>
        <authorList>
            <person name="Teterina A.A."/>
            <person name="Willis J.H."/>
            <person name="Phillips P.C."/>
        </authorList>
    </citation>
    <scope>NUCLEOTIDE SEQUENCE [LARGE SCALE GENOMIC DNA]</scope>
    <source>
        <strain evidence="12 14">PX506</strain>
        <tissue evidence="12">Whole organism</tissue>
    </source>
</reference>
<gene>
    <name evidence="11" type="ORF">CRE_05774</name>
    <name evidence="12" type="ORF">GCK72_018985</name>
</gene>
<keyword evidence="3" id="KW-0813">Transport</keyword>
<keyword evidence="4" id="KW-1003">Cell membrane</keyword>
<dbReference type="InParanoid" id="E3M003"/>
<evidence type="ECO:0000256" key="8">
    <source>
        <dbReference type="ARBA" id="ARBA00022989"/>
    </source>
</evidence>
<evidence type="ECO:0000313" key="11">
    <source>
        <dbReference type="EMBL" id="EFO87591.1"/>
    </source>
</evidence>
<dbReference type="KEGG" id="crq:GCK72_018985"/>
<dbReference type="PANTHER" id="PTHR14995">
    <property type="entry name" value="AMNIONLESS"/>
    <property type="match status" value="1"/>
</dbReference>
<protein>
    <recommendedName>
        <fullName evidence="2">Protein amnionless</fullName>
    </recommendedName>
</protein>
<comment type="subcellular location">
    <subcellularLocation>
        <location evidence="1">Cell membrane</location>
        <topology evidence="1">Single-pass type I membrane protein</topology>
    </subcellularLocation>
</comment>
<dbReference type="GO" id="GO:0015031">
    <property type="term" value="P:protein transport"/>
    <property type="evidence" value="ECO:0007669"/>
    <property type="project" value="UniProtKB-KW"/>
</dbReference>
<evidence type="ECO:0000256" key="5">
    <source>
        <dbReference type="ARBA" id="ARBA00022692"/>
    </source>
</evidence>
<organism evidence="13">
    <name type="scientific">Caenorhabditis remanei</name>
    <name type="common">Caenorhabditis vulgaris</name>
    <dbReference type="NCBI Taxonomy" id="31234"/>
    <lineage>
        <taxon>Eukaryota</taxon>
        <taxon>Metazoa</taxon>
        <taxon>Ecdysozoa</taxon>
        <taxon>Nematoda</taxon>
        <taxon>Chromadorea</taxon>
        <taxon>Rhabditida</taxon>
        <taxon>Rhabditina</taxon>
        <taxon>Rhabditomorpha</taxon>
        <taxon>Rhabditoidea</taxon>
        <taxon>Rhabditidae</taxon>
        <taxon>Peloderinae</taxon>
        <taxon>Caenorhabditis</taxon>
    </lineage>
</organism>
<dbReference type="GO" id="GO:0006898">
    <property type="term" value="P:receptor-mediated endocytosis"/>
    <property type="evidence" value="ECO:0007669"/>
    <property type="project" value="TreeGrafter"/>
</dbReference>
<proteinExistence type="predicted"/>
<evidence type="ECO:0000256" key="10">
    <source>
        <dbReference type="SAM" id="SignalP"/>
    </source>
</evidence>
<keyword evidence="9" id="KW-0472">Membrane</keyword>
<keyword evidence="6 10" id="KW-0732">Signal</keyword>
<evidence type="ECO:0000256" key="4">
    <source>
        <dbReference type="ARBA" id="ARBA00022475"/>
    </source>
</evidence>
<dbReference type="Proteomes" id="UP000483820">
    <property type="component" value="Chromosome V"/>
</dbReference>
<dbReference type="OrthoDB" id="1898221at2759"/>
<dbReference type="Proteomes" id="UP000008281">
    <property type="component" value="Unassembled WGS sequence"/>
</dbReference>
<evidence type="ECO:0000313" key="14">
    <source>
        <dbReference type="Proteomes" id="UP000483820"/>
    </source>
</evidence>
<keyword evidence="7" id="KW-0653">Protein transport</keyword>
<evidence type="ECO:0000313" key="13">
    <source>
        <dbReference type="Proteomes" id="UP000008281"/>
    </source>
</evidence>
<evidence type="ECO:0000313" key="12">
    <source>
        <dbReference type="EMBL" id="KAF1752430.1"/>
    </source>
</evidence>
<dbReference type="EMBL" id="WUAV01000005">
    <property type="protein sequence ID" value="KAF1752430.1"/>
    <property type="molecule type" value="Genomic_DNA"/>
</dbReference>
<evidence type="ECO:0000256" key="1">
    <source>
        <dbReference type="ARBA" id="ARBA00004251"/>
    </source>
</evidence>
<dbReference type="RefSeq" id="XP_003110298.1">
    <property type="nucleotide sequence ID" value="XM_003110250.1"/>
</dbReference>
<evidence type="ECO:0000256" key="9">
    <source>
        <dbReference type="ARBA" id="ARBA00023136"/>
    </source>
</evidence>
<dbReference type="GO" id="GO:0016324">
    <property type="term" value="C:apical plasma membrane"/>
    <property type="evidence" value="ECO:0007669"/>
    <property type="project" value="TreeGrafter"/>
</dbReference>
<feature type="chain" id="PRO_5035105914" description="Protein amnionless" evidence="10">
    <location>
        <begin position="19"/>
        <end position="176"/>
    </location>
</feature>
<reference evidence="11" key="1">
    <citation type="submission" date="2007-07" db="EMBL/GenBank/DDBJ databases">
        <title>PCAP assembly of the Caenorhabditis remanei genome.</title>
        <authorList>
            <consortium name="The Caenorhabditis remanei Sequencing Consortium"/>
            <person name="Wilson R.K."/>
        </authorList>
    </citation>
    <scope>NUCLEOTIDE SEQUENCE [LARGE SCALE GENOMIC DNA]</scope>
    <source>
        <strain evidence="11">PB4641</strain>
    </source>
</reference>
<evidence type="ECO:0000256" key="7">
    <source>
        <dbReference type="ARBA" id="ARBA00022927"/>
    </source>
</evidence>
<evidence type="ECO:0000256" key="6">
    <source>
        <dbReference type="ARBA" id="ARBA00022729"/>
    </source>
</evidence>
<accession>E3M003</accession>
<keyword evidence="13" id="KW-1185">Reference proteome</keyword>